<name>Q9Y1I8_9VEST</name>
<accession>Q9Y1I8</accession>
<proteinExistence type="evidence at transcript level"/>
<organism evidence="5">
    <name type="scientific">Norrisia norrisii</name>
    <dbReference type="NCBI Taxonomy" id="80364"/>
    <lineage>
        <taxon>Eukaryota</taxon>
        <taxon>Metazoa</taxon>
        <taxon>Spiralia</taxon>
        <taxon>Lophotrochozoa</taxon>
        <taxon>Mollusca</taxon>
        <taxon>Gastropoda</taxon>
        <taxon>Vetigastropoda</taxon>
        <taxon>Trochida</taxon>
        <taxon>Trochoidea</taxon>
        <taxon>Tegulidae</taxon>
        <taxon>Norrisia</taxon>
    </lineage>
</organism>
<dbReference type="InterPro" id="IPR001379">
    <property type="entry name" value="Egg_lysin"/>
</dbReference>
<dbReference type="Pfam" id="PF01303">
    <property type="entry name" value="Egg_lysin"/>
    <property type="match status" value="1"/>
</dbReference>
<dbReference type="Gene3D" id="1.20.150.10">
    <property type="entry name" value="Fertilization protein"/>
    <property type="match status" value="1"/>
</dbReference>
<feature type="non-terminal residue" evidence="5">
    <location>
        <position position="1"/>
    </location>
</feature>
<evidence type="ECO:0000313" key="5">
    <source>
        <dbReference type="EMBL" id="AAD28262.1"/>
    </source>
</evidence>
<dbReference type="SUPFAM" id="SSF47082">
    <property type="entry name" value="Fertilization protein"/>
    <property type="match status" value="1"/>
</dbReference>
<dbReference type="PRINTS" id="PR01882">
    <property type="entry name" value="LYSIN"/>
</dbReference>
<keyword evidence="3" id="KW-0278">Fertilization</keyword>
<evidence type="ECO:0000256" key="1">
    <source>
        <dbReference type="ARBA" id="ARBA00020186"/>
    </source>
</evidence>
<dbReference type="CDD" id="cd00243">
    <property type="entry name" value="Lysin-Sp18"/>
    <property type="match status" value="1"/>
</dbReference>
<evidence type="ECO:0000256" key="2">
    <source>
        <dbReference type="ARBA" id="ARBA00022729"/>
    </source>
</evidence>
<evidence type="ECO:0000256" key="3">
    <source>
        <dbReference type="ARBA" id="ARBA00023279"/>
    </source>
</evidence>
<reference evidence="5" key="1">
    <citation type="journal article" date="1999" name="Mol. Biol. Evol.">
        <title>Rapid evolution of fertilization selectivity and lysin cDNA sequences in teguline gastropods.</title>
        <authorList>
            <person name="Hellberg M.E."/>
            <person name="Vacquier V.D."/>
        </authorList>
    </citation>
    <scope>NUCLEOTIDE SEQUENCE</scope>
</reference>
<dbReference type="InterPro" id="IPR035916">
    <property type="entry name" value="Egg_lysin_sf"/>
</dbReference>
<dbReference type="AlphaFoldDB" id="Q9Y1I8"/>
<sequence length="145" mass="17573">ALQWTDVSGRYVKIVRHGNVFFGNTEEVWIKGTLIHELDKKANAYCQKHPTIRMYRDYMLYQGRQKLYNSWNNWSQWFAREIKKLGRSPTRNDYVNLARRLGRDVFMRHLYEAAWKYKLKLNPDKRNMLRIPIYKFPVRGVGRFA</sequence>
<dbReference type="GO" id="GO:0007338">
    <property type="term" value="P:single fertilization"/>
    <property type="evidence" value="ECO:0007669"/>
    <property type="project" value="UniProtKB-KW"/>
</dbReference>
<protein>
    <recommendedName>
        <fullName evidence="1">Egg-lysin</fullName>
    </recommendedName>
    <alternativeName>
        <fullName evidence="4">Sperm-lysin</fullName>
    </alternativeName>
</protein>
<keyword evidence="2" id="KW-0732">Signal</keyword>
<evidence type="ECO:0000256" key="4">
    <source>
        <dbReference type="ARBA" id="ARBA00029785"/>
    </source>
</evidence>
<dbReference type="EMBL" id="AF132336">
    <property type="protein sequence ID" value="AAD28262.1"/>
    <property type="molecule type" value="mRNA"/>
</dbReference>